<dbReference type="Pfam" id="PF00392">
    <property type="entry name" value="GntR"/>
    <property type="match status" value="1"/>
</dbReference>
<dbReference type="PANTHER" id="PTHR38445">
    <property type="entry name" value="HTH-TYPE TRANSCRIPTIONAL REPRESSOR YTRA"/>
    <property type="match status" value="1"/>
</dbReference>
<dbReference type="PROSITE" id="PS50949">
    <property type="entry name" value="HTH_GNTR"/>
    <property type="match status" value="1"/>
</dbReference>
<dbReference type="RefSeq" id="WP_093891164.1">
    <property type="nucleotide sequence ID" value="NZ_FOQY01000036.1"/>
</dbReference>
<dbReference type="AlphaFoldDB" id="A0A1I4CHI6"/>
<reference evidence="6" key="1">
    <citation type="submission" date="2016-10" db="EMBL/GenBank/DDBJ databases">
        <authorList>
            <person name="Varghese N."/>
            <person name="Submissions S."/>
        </authorList>
    </citation>
    <scope>NUCLEOTIDE SEQUENCE [LARGE SCALE GENOMIC DNA]</scope>
    <source>
        <strain evidence="6">CGMCC 4.2126</strain>
    </source>
</reference>
<dbReference type="InterPro" id="IPR036388">
    <property type="entry name" value="WH-like_DNA-bd_sf"/>
</dbReference>
<dbReference type="GeneID" id="96302552"/>
<dbReference type="SUPFAM" id="SSF46785">
    <property type="entry name" value="Winged helix' DNA-binding domain"/>
    <property type="match status" value="1"/>
</dbReference>
<feature type="domain" description="HTH gntR-type" evidence="4">
    <location>
        <begin position="12"/>
        <end position="80"/>
    </location>
</feature>
<protein>
    <submittedName>
        <fullName evidence="5">GntR family transcriptional regulator</fullName>
    </submittedName>
</protein>
<dbReference type="GO" id="GO:0003677">
    <property type="term" value="F:DNA binding"/>
    <property type="evidence" value="ECO:0007669"/>
    <property type="project" value="UniProtKB-KW"/>
</dbReference>
<evidence type="ECO:0000256" key="2">
    <source>
        <dbReference type="ARBA" id="ARBA00023125"/>
    </source>
</evidence>
<keyword evidence="1" id="KW-0805">Transcription regulation</keyword>
<gene>
    <name evidence="5" type="ORF">SAMN05216275_13613</name>
</gene>
<organism evidence="5 6">
    <name type="scientific">Streptosporangium canum</name>
    <dbReference type="NCBI Taxonomy" id="324952"/>
    <lineage>
        <taxon>Bacteria</taxon>
        <taxon>Bacillati</taxon>
        <taxon>Actinomycetota</taxon>
        <taxon>Actinomycetes</taxon>
        <taxon>Streptosporangiales</taxon>
        <taxon>Streptosporangiaceae</taxon>
        <taxon>Streptosporangium</taxon>
    </lineage>
</organism>
<keyword evidence="3" id="KW-0804">Transcription</keyword>
<sequence length="130" mass="14517">MIEFHLDRGSGVATYLQLVHQVRHALRLGALRPGDRLPTAKEVVAQLTINPNTVLKAYRELEREDLVVGRPGLGTFVERSLGETSMSDRVRLRAELVQWVRNGRQAGLGQEDMQALIATVLGDTFREEIA</sequence>
<name>A0A1I4CHI6_9ACTN</name>
<proteinExistence type="predicted"/>
<evidence type="ECO:0000313" key="5">
    <source>
        <dbReference type="EMBL" id="SFK80702.1"/>
    </source>
</evidence>
<evidence type="ECO:0000259" key="4">
    <source>
        <dbReference type="PROSITE" id="PS50949"/>
    </source>
</evidence>
<dbReference type="InterPro" id="IPR036390">
    <property type="entry name" value="WH_DNA-bd_sf"/>
</dbReference>
<dbReference type="SMART" id="SM00345">
    <property type="entry name" value="HTH_GNTR"/>
    <property type="match status" value="1"/>
</dbReference>
<keyword evidence="6" id="KW-1185">Reference proteome</keyword>
<evidence type="ECO:0000256" key="1">
    <source>
        <dbReference type="ARBA" id="ARBA00023015"/>
    </source>
</evidence>
<dbReference type="InterPro" id="IPR000524">
    <property type="entry name" value="Tscrpt_reg_HTH_GntR"/>
</dbReference>
<dbReference type="GO" id="GO:0003700">
    <property type="term" value="F:DNA-binding transcription factor activity"/>
    <property type="evidence" value="ECO:0007669"/>
    <property type="project" value="InterPro"/>
</dbReference>
<evidence type="ECO:0000313" key="6">
    <source>
        <dbReference type="Proteomes" id="UP000199111"/>
    </source>
</evidence>
<dbReference type="Proteomes" id="UP000199111">
    <property type="component" value="Unassembled WGS sequence"/>
</dbReference>
<accession>A0A1I4CHI6</accession>
<evidence type="ECO:0000256" key="3">
    <source>
        <dbReference type="ARBA" id="ARBA00023163"/>
    </source>
</evidence>
<dbReference type="Gene3D" id="1.10.10.10">
    <property type="entry name" value="Winged helix-like DNA-binding domain superfamily/Winged helix DNA-binding domain"/>
    <property type="match status" value="1"/>
</dbReference>
<keyword evidence="2" id="KW-0238">DNA-binding</keyword>
<dbReference type="EMBL" id="FOQY01000036">
    <property type="protein sequence ID" value="SFK80702.1"/>
    <property type="molecule type" value="Genomic_DNA"/>
</dbReference>
<dbReference type="PANTHER" id="PTHR38445:SF7">
    <property type="entry name" value="GNTR-FAMILY TRANSCRIPTIONAL REGULATOR"/>
    <property type="match status" value="1"/>
</dbReference>
<dbReference type="CDD" id="cd07377">
    <property type="entry name" value="WHTH_GntR"/>
    <property type="match status" value="1"/>
</dbReference>